<gene>
    <name evidence="1" type="ORF">KIV56_07040</name>
</gene>
<organism evidence="1 2">
    <name type="scientific">Cryobacterium breve</name>
    <dbReference type="NCBI Taxonomy" id="1259258"/>
    <lineage>
        <taxon>Bacteria</taxon>
        <taxon>Bacillati</taxon>
        <taxon>Actinomycetota</taxon>
        <taxon>Actinomycetes</taxon>
        <taxon>Micrococcales</taxon>
        <taxon>Microbacteriaceae</taxon>
        <taxon>Cryobacterium</taxon>
    </lineage>
</organism>
<name>A0ABY7NEX7_9MICO</name>
<evidence type="ECO:0000313" key="1">
    <source>
        <dbReference type="EMBL" id="WBM81011.1"/>
    </source>
</evidence>
<dbReference type="Proteomes" id="UP001212421">
    <property type="component" value="Chromosome"/>
</dbReference>
<reference evidence="1 2" key="1">
    <citation type="submission" date="2021-05" db="EMBL/GenBank/DDBJ databases">
        <authorList>
            <person name="Kumar R."/>
            <person name="Kumar A."/>
            <person name="Mukhia S."/>
        </authorList>
    </citation>
    <scope>NUCLEOTIDE SEQUENCE [LARGE SCALE GENOMIC DNA]</scope>
    <source>
        <strain evidence="1 2">ERMR7:08</strain>
    </source>
</reference>
<dbReference type="RefSeq" id="WP_281535749.1">
    <property type="nucleotide sequence ID" value="NZ_CP075584.1"/>
</dbReference>
<protein>
    <submittedName>
        <fullName evidence="1">Uncharacterized protein</fullName>
    </submittedName>
</protein>
<dbReference type="EMBL" id="CP075584">
    <property type="protein sequence ID" value="WBM81011.1"/>
    <property type="molecule type" value="Genomic_DNA"/>
</dbReference>
<accession>A0ABY7NEX7</accession>
<evidence type="ECO:0000313" key="2">
    <source>
        <dbReference type="Proteomes" id="UP001212421"/>
    </source>
</evidence>
<sequence>MTTTDALCLELLPGEKWWGGAVADGQQMPFGSEPHRRDLATSAGFLADDTGGANQSAPVLLSSRGRVVWSETPFTFSFENGSLSANGRALLSSRAGDTLAEAFRHASASFFPPTGRAPAREMFTGPQYSTWIEMPYEPTQEGVLEYVRGILDAGFPLAL</sequence>
<keyword evidence="2" id="KW-1185">Reference proteome</keyword>
<proteinExistence type="predicted"/>